<evidence type="ECO:0000313" key="2">
    <source>
        <dbReference type="EMBL" id="RSM18026.1"/>
    </source>
</evidence>
<sequence>MTRRNCNNVCMGERRREEKLGPEEENGKRWTEAWESERHPSEREREGGAGLGGRSAAWCRFRTEPNHYSTTKFARYLEEVPHRGAVSFALSRSTSLALGTSIDDLLFHFRASSALARGVPHPPGPRPPVSDWNALEPDRINLPPPSSFPASTSLDAWRAYLRS</sequence>
<comment type="caution">
    <text evidence="2">The sequence shown here is derived from an EMBL/GenBank/DDBJ whole genome shotgun (WGS) entry which is preliminary data.</text>
</comment>
<name>A0A428UUT9_9HYPO</name>
<dbReference type="AlphaFoldDB" id="A0A428UUT9"/>
<organism evidence="2 3">
    <name type="scientific">Fusarium ambrosium</name>
    <dbReference type="NCBI Taxonomy" id="131363"/>
    <lineage>
        <taxon>Eukaryota</taxon>
        <taxon>Fungi</taxon>
        <taxon>Dikarya</taxon>
        <taxon>Ascomycota</taxon>
        <taxon>Pezizomycotina</taxon>
        <taxon>Sordariomycetes</taxon>
        <taxon>Hypocreomycetidae</taxon>
        <taxon>Hypocreales</taxon>
        <taxon>Nectriaceae</taxon>
        <taxon>Fusarium</taxon>
        <taxon>Fusarium solani species complex</taxon>
    </lineage>
</organism>
<feature type="region of interest" description="Disordered" evidence="1">
    <location>
        <begin position="1"/>
        <end position="51"/>
    </location>
</feature>
<proteinExistence type="predicted"/>
<accession>A0A428UUT9</accession>
<protein>
    <submittedName>
        <fullName evidence="2">Uncharacterized protein</fullName>
    </submittedName>
</protein>
<dbReference type="Proteomes" id="UP000288429">
    <property type="component" value="Unassembled WGS sequence"/>
</dbReference>
<feature type="compositionally biased region" description="Basic and acidic residues" evidence="1">
    <location>
        <begin position="12"/>
        <end position="47"/>
    </location>
</feature>
<dbReference type="EMBL" id="NIZV01000026">
    <property type="protein sequence ID" value="RSM18026.1"/>
    <property type="molecule type" value="Genomic_DNA"/>
</dbReference>
<keyword evidence="3" id="KW-1185">Reference proteome</keyword>
<evidence type="ECO:0000313" key="3">
    <source>
        <dbReference type="Proteomes" id="UP000288429"/>
    </source>
</evidence>
<gene>
    <name evidence="2" type="ORF">CDV31_003124</name>
</gene>
<reference evidence="2 3" key="1">
    <citation type="submission" date="2017-06" db="EMBL/GenBank/DDBJ databases">
        <title>Cmopartive genomic analysis of Ambrosia Fusariam Clade fungi.</title>
        <authorList>
            <person name="Stajich J.E."/>
            <person name="Carrillo J."/>
            <person name="Kijimoto T."/>
            <person name="Eskalen A."/>
            <person name="O'Donnell K."/>
            <person name="Kasson M."/>
        </authorList>
    </citation>
    <scope>NUCLEOTIDE SEQUENCE [LARGE SCALE GENOMIC DNA]</scope>
    <source>
        <strain evidence="2 3">NRRL 20438</strain>
    </source>
</reference>
<evidence type="ECO:0000256" key="1">
    <source>
        <dbReference type="SAM" id="MobiDB-lite"/>
    </source>
</evidence>